<dbReference type="GO" id="GO:0030970">
    <property type="term" value="P:retrograde protein transport, ER to cytosol"/>
    <property type="evidence" value="ECO:0007669"/>
    <property type="project" value="TreeGrafter"/>
</dbReference>
<dbReference type="OrthoDB" id="448954at2759"/>
<dbReference type="Gene3D" id="2.70.130.10">
    <property type="entry name" value="Mannose-6-phosphate receptor binding domain"/>
    <property type="match status" value="1"/>
</dbReference>
<dbReference type="EMBL" id="CAJVQA010015855">
    <property type="protein sequence ID" value="CAG8739641.1"/>
    <property type="molecule type" value="Genomic_DNA"/>
</dbReference>
<feature type="domain" description="MRH" evidence="9">
    <location>
        <begin position="153"/>
        <end position="267"/>
    </location>
</feature>
<dbReference type="GO" id="GO:0030968">
    <property type="term" value="P:endoplasmic reticulum unfolded protein response"/>
    <property type="evidence" value="ECO:0007669"/>
    <property type="project" value="InterPro"/>
</dbReference>
<protein>
    <recommendedName>
        <fullName evidence="3">Protein OS-9 homolog</fullName>
    </recommendedName>
</protein>
<keyword evidence="5" id="KW-0430">Lectin</keyword>
<evidence type="ECO:0000256" key="1">
    <source>
        <dbReference type="ARBA" id="ARBA00004367"/>
    </source>
</evidence>
<organism evidence="10 11">
    <name type="scientific">Cetraspora pellucida</name>
    <dbReference type="NCBI Taxonomy" id="1433469"/>
    <lineage>
        <taxon>Eukaryota</taxon>
        <taxon>Fungi</taxon>
        <taxon>Fungi incertae sedis</taxon>
        <taxon>Mucoromycota</taxon>
        <taxon>Glomeromycotina</taxon>
        <taxon>Glomeromycetes</taxon>
        <taxon>Diversisporales</taxon>
        <taxon>Gigasporaceae</taxon>
        <taxon>Cetraspora</taxon>
    </lineage>
</organism>
<dbReference type="PANTHER" id="PTHR15414">
    <property type="entry name" value="OS-9-RELATED"/>
    <property type="match status" value="1"/>
</dbReference>
<evidence type="ECO:0000256" key="4">
    <source>
        <dbReference type="ARBA" id="ARBA00022729"/>
    </source>
</evidence>
<feature type="region of interest" description="Disordered" evidence="8">
    <location>
        <begin position="183"/>
        <end position="202"/>
    </location>
</feature>
<feature type="compositionally biased region" description="Polar residues" evidence="8">
    <location>
        <begin position="418"/>
        <end position="437"/>
    </location>
</feature>
<comment type="similarity">
    <text evidence="2">Belongs to the OS-9 family.</text>
</comment>
<feature type="compositionally biased region" description="Basic and acidic residues" evidence="8">
    <location>
        <begin position="452"/>
        <end position="462"/>
    </location>
</feature>
<dbReference type="InterPro" id="IPR045149">
    <property type="entry name" value="OS-9-like"/>
</dbReference>
<evidence type="ECO:0000256" key="3">
    <source>
        <dbReference type="ARBA" id="ARBA00018727"/>
    </source>
</evidence>
<evidence type="ECO:0000313" key="10">
    <source>
        <dbReference type="EMBL" id="CAG8739641.1"/>
    </source>
</evidence>
<name>A0A9N9NL81_9GLOM</name>
<keyword evidence="11" id="KW-1185">Reference proteome</keyword>
<accession>A0A9N9NL81</accession>
<dbReference type="SUPFAM" id="SSF50911">
    <property type="entry name" value="Mannose 6-phosphate receptor domain"/>
    <property type="match status" value="1"/>
</dbReference>
<dbReference type="GO" id="GO:0005788">
    <property type="term" value="C:endoplasmic reticulum lumen"/>
    <property type="evidence" value="ECO:0007669"/>
    <property type="project" value="TreeGrafter"/>
</dbReference>
<dbReference type="GO" id="GO:0030246">
    <property type="term" value="F:carbohydrate binding"/>
    <property type="evidence" value="ECO:0007669"/>
    <property type="project" value="UniProtKB-KW"/>
</dbReference>
<evidence type="ECO:0000256" key="7">
    <source>
        <dbReference type="ARBA" id="ARBA00023157"/>
    </source>
</evidence>
<comment type="subcellular location">
    <subcellularLocation>
        <location evidence="1">Endoplasmic reticulum membrane</location>
        <topology evidence="1">Peripheral membrane protein</topology>
        <orientation evidence="1">Lumenal side</orientation>
    </subcellularLocation>
</comment>
<feature type="compositionally biased region" description="Polar residues" evidence="8">
    <location>
        <begin position="183"/>
        <end position="200"/>
    </location>
</feature>
<keyword evidence="6" id="KW-0256">Endoplasmic reticulum</keyword>
<dbReference type="GO" id="GO:0005789">
    <property type="term" value="C:endoplasmic reticulum membrane"/>
    <property type="evidence" value="ECO:0007669"/>
    <property type="project" value="UniProtKB-SubCell"/>
</dbReference>
<gene>
    <name evidence="10" type="ORF">CPELLU_LOCUS14012</name>
</gene>
<reference evidence="10" key="1">
    <citation type="submission" date="2021-06" db="EMBL/GenBank/DDBJ databases">
        <authorList>
            <person name="Kallberg Y."/>
            <person name="Tangrot J."/>
            <person name="Rosling A."/>
        </authorList>
    </citation>
    <scope>NUCLEOTIDE SEQUENCE</scope>
    <source>
        <strain evidence="10">FL966</strain>
    </source>
</reference>
<dbReference type="AlphaFoldDB" id="A0A9N9NL81"/>
<sequence length="462" mass="51589">VMIKLFRMVVKDRKYIFGVFVEALEEKFAIGAHKSAETNAHSISWVYEDLVAHPQYKIVISEQIPNSSLENFVFDEVPSENSIVSSVSKDNSKDGAKSKSTSILMRSDSGQPFLCQIPFVANQTAVEENKQEENRNDVDLMKKGLDLLKPMESHCLIHYHMQQPGADEPKSIFTLGQYTSLHASLPPSNKDSDDQNSLGTDLQAGSGKKYLVQRWGGGSTCDLTGKPRQVEIQFHCNPQPGDSIAIAKETSTCNYLVIIHTSRLCNDSAFLSKTTLNVNNIECHRVVPDVCEVLKFEKYESDMAKEQKSLESSPQEMESSSDKKEDEVNKPENNNAEKLQEIASKIALHLKKKQSGSGNVDSTVEDEKEPASGIKIYFMHEGDRFEEIDSSRLRSEGGSSELKNSDILEIILETANSKSKSNALNENHGSYSHQAHLSQLFEEAKADDEFETKEKDNKQATK</sequence>
<evidence type="ECO:0000313" key="11">
    <source>
        <dbReference type="Proteomes" id="UP000789759"/>
    </source>
</evidence>
<feature type="non-terminal residue" evidence="10">
    <location>
        <position position="462"/>
    </location>
</feature>
<feature type="compositionally biased region" description="Basic and acidic residues" evidence="8">
    <location>
        <begin position="320"/>
        <end position="330"/>
    </location>
</feature>
<evidence type="ECO:0000256" key="6">
    <source>
        <dbReference type="ARBA" id="ARBA00022824"/>
    </source>
</evidence>
<evidence type="ECO:0000256" key="2">
    <source>
        <dbReference type="ARBA" id="ARBA00009918"/>
    </source>
</evidence>
<proteinExistence type="inferred from homology"/>
<feature type="region of interest" description="Disordered" evidence="8">
    <location>
        <begin position="418"/>
        <end position="462"/>
    </location>
</feature>
<evidence type="ECO:0000259" key="9">
    <source>
        <dbReference type="PROSITE" id="PS51914"/>
    </source>
</evidence>
<dbReference type="InterPro" id="IPR009011">
    <property type="entry name" value="Man6P_isomerase_rcpt-bd_dom_sf"/>
</dbReference>
<dbReference type="InterPro" id="IPR044865">
    <property type="entry name" value="MRH_dom"/>
</dbReference>
<keyword evidence="4" id="KW-0732">Signal</keyword>
<evidence type="ECO:0000256" key="8">
    <source>
        <dbReference type="SAM" id="MobiDB-lite"/>
    </source>
</evidence>
<comment type="caution">
    <text evidence="10">The sequence shown here is derived from an EMBL/GenBank/DDBJ whole genome shotgun (WGS) entry which is preliminary data.</text>
</comment>
<dbReference type="PANTHER" id="PTHR15414:SF0">
    <property type="entry name" value="ENDOPLASMIC RETICULUM LECTIN 1"/>
    <property type="match status" value="1"/>
</dbReference>
<keyword evidence="7" id="KW-1015">Disulfide bond</keyword>
<dbReference type="Proteomes" id="UP000789759">
    <property type="component" value="Unassembled WGS sequence"/>
</dbReference>
<evidence type="ECO:0000256" key="5">
    <source>
        <dbReference type="ARBA" id="ARBA00022734"/>
    </source>
</evidence>
<dbReference type="PROSITE" id="PS51914">
    <property type="entry name" value="MRH"/>
    <property type="match status" value="1"/>
</dbReference>
<feature type="region of interest" description="Disordered" evidence="8">
    <location>
        <begin position="305"/>
        <end position="335"/>
    </location>
</feature>